<gene>
    <name evidence="2" type="ORF">BL253_32400</name>
</gene>
<protein>
    <recommendedName>
        <fullName evidence="1">CinA C-terminal domain-containing protein</fullName>
    </recommendedName>
</protein>
<organism evidence="2 3">
    <name type="scientific">Pseudofrankia asymbiotica</name>
    <dbReference type="NCBI Taxonomy" id="1834516"/>
    <lineage>
        <taxon>Bacteria</taxon>
        <taxon>Bacillati</taxon>
        <taxon>Actinomycetota</taxon>
        <taxon>Actinomycetes</taxon>
        <taxon>Frankiales</taxon>
        <taxon>Frankiaceae</taxon>
        <taxon>Pseudofrankia</taxon>
    </lineage>
</organism>
<proteinExistence type="predicted"/>
<evidence type="ECO:0000313" key="2">
    <source>
        <dbReference type="EMBL" id="ONH23665.1"/>
    </source>
</evidence>
<feature type="domain" description="CinA C-terminal" evidence="1">
    <location>
        <begin position="4"/>
        <end position="150"/>
    </location>
</feature>
<dbReference type="NCBIfam" id="TIGR00199">
    <property type="entry name" value="PncC_domain"/>
    <property type="match status" value="1"/>
</dbReference>
<dbReference type="AlphaFoldDB" id="A0A1V2I1I1"/>
<dbReference type="Proteomes" id="UP000188929">
    <property type="component" value="Unassembled WGS sequence"/>
</dbReference>
<evidence type="ECO:0000313" key="3">
    <source>
        <dbReference type="Proteomes" id="UP000188929"/>
    </source>
</evidence>
<dbReference type="Pfam" id="PF02464">
    <property type="entry name" value="CinA"/>
    <property type="match status" value="1"/>
</dbReference>
<dbReference type="Gene3D" id="3.90.950.20">
    <property type="entry name" value="CinA-like"/>
    <property type="match status" value="1"/>
</dbReference>
<dbReference type="EMBL" id="MOMC01000082">
    <property type="protein sequence ID" value="ONH23665.1"/>
    <property type="molecule type" value="Genomic_DNA"/>
</dbReference>
<dbReference type="RefSeq" id="WP_076821377.1">
    <property type="nucleotide sequence ID" value="NZ_MOMC01000082.1"/>
</dbReference>
<comment type="caution">
    <text evidence="2">The sequence shown here is derived from an EMBL/GenBank/DDBJ whole genome shotgun (WGS) entry which is preliminary data.</text>
</comment>
<reference evidence="3" key="1">
    <citation type="submission" date="2016-10" db="EMBL/GenBank/DDBJ databases">
        <title>Frankia sp. NRRL B-16386 Genome sequencing.</title>
        <authorList>
            <person name="Ghodhbane-Gtari F."/>
            <person name="Swanson E."/>
            <person name="Gueddou A."/>
            <person name="Hezbri K."/>
            <person name="Ktari K."/>
            <person name="Nouioui I."/>
            <person name="Morris K."/>
            <person name="Simpson S."/>
            <person name="Abebe-Akele F."/>
            <person name="Thomas K."/>
            <person name="Gtari M."/>
            <person name="Tisa L.S."/>
        </authorList>
    </citation>
    <scope>NUCLEOTIDE SEQUENCE [LARGE SCALE GENOMIC DNA]</scope>
    <source>
        <strain evidence="3">NRRL B-16386</strain>
    </source>
</reference>
<dbReference type="InterPro" id="IPR008136">
    <property type="entry name" value="CinA_C"/>
</dbReference>
<dbReference type="InterPro" id="IPR036653">
    <property type="entry name" value="CinA-like_C"/>
</dbReference>
<keyword evidence="3" id="KW-1185">Reference proteome</keyword>
<accession>A0A1V2I1I1</accession>
<name>A0A1V2I1I1_9ACTN</name>
<dbReference type="STRING" id="1834516.BL253_32400"/>
<dbReference type="SUPFAM" id="SSF142433">
    <property type="entry name" value="CinA-like"/>
    <property type="match status" value="1"/>
</dbReference>
<sequence length="159" mass="16156">MADLAHGRLVDAGRTVAVAESLTGGLVSVVLTAAPGTNATFRGGLVVYATDLKHTAAGVPQADIERHGPVHPVVAERLAAGVRERLSADYGIGVTGVAGPGEQARHPVGEVFVSIGSEAGTSVTRHQFEGSRDDIRLAAAIAALSDLVRALDTSPTTST</sequence>
<evidence type="ECO:0000259" key="1">
    <source>
        <dbReference type="Pfam" id="PF02464"/>
    </source>
</evidence>